<evidence type="ECO:0000256" key="5">
    <source>
        <dbReference type="ARBA" id="ARBA00022777"/>
    </source>
</evidence>
<dbReference type="Gene3D" id="1.10.510.10">
    <property type="entry name" value="Transferase(Phosphotransferase) domain 1"/>
    <property type="match status" value="2"/>
</dbReference>
<dbReference type="GO" id="GO:0000245">
    <property type="term" value="P:spliceosomal complex assembly"/>
    <property type="evidence" value="ECO:0007669"/>
    <property type="project" value="TreeGrafter"/>
</dbReference>
<keyword evidence="6" id="KW-0067">ATP-binding</keyword>
<evidence type="ECO:0000259" key="15">
    <source>
        <dbReference type="PROSITE" id="PS51519"/>
    </source>
</evidence>
<protein>
    <recommendedName>
        <fullName evidence="1">non-specific serine/threonine protein kinase</fullName>
        <ecNumber evidence="1">2.7.11.1</ecNumber>
    </recommendedName>
</protein>
<dbReference type="GO" id="GO:0005524">
    <property type="term" value="F:ATP binding"/>
    <property type="evidence" value="ECO:0007669"/>
    <property type="project" value="UniProtKB-KW"/>
</dbReference>
<dbReference type="Gene3D" id="3.30.200.20">
    <property type="entry name" value="Phosphorylase Kinase, domain 1"/>
    <property type="match status" value="1"/>
</dbReference>
<evidence type="ECO:0000256" key="6">
    <source>
        <dbReference type="ARBA" id="ARBA00022840"/>
    </source>
</evidence>
<organism evidence="16 17">
    <name type="scientific">Carex littledalei</name>
    <dbReference type="NCBI Taxonomy" id="544730"/>
    <lineage>
        <taxon>Eukaryota</taxon>
        <taxon>Viridiplantae</taxon>
        <taxon>Streptophyta</taxon>
        <taxon>Embryophyta</taxon>
        <taxon>Tracheophyta</taxon>
        <taxon>Spermatophyta</taxon>
        <taxon>Magnoliopsida</taxon>
        <taxon>Liliopsida</taxon>
        <taxon>Poales</taxon>
        <taxon>Cyperaceae</taxon>
        <taxon>Cyperoideae</taxon>
        <taxon>Cariceae</taxon>
        <taxon>Carex</taxon>
        <taxon>Carex subgen. Euthyceras</taxon>
    </lineage>
</organism>
<keyword evidence="10" id="KW-0539">Nucleus</keyword>
<keyword evidence="7" id="KW-0805">Transcription regulation</keyword>
<keyword evidence="5 16" id="KW-0418">Kinase</keyword>
<dbReference type="Pfam" id="PF00069">
    <property type="entry name" value="Pkinase"/>
    <property type="match status" value="2"/>
</dbReference>
<evidence type="ECO:0000256" key="1">
    <source>
        <dbReference type="ARBA" id="ARBA00012513"/>
    </source>
</evidence>
<accession>A0A833R0V1</accession>
<name>A0A833R0V1_9POAL</name>
<evidence type="ECO:0000313" key="16">
    <source>
        <dbReference type="EMBL" id="KAF3331428.1"/>
    </source>
</evidence>
<evidence type="ECO:0000256" key="12">
    <source>
        <dbReference type="ARBA" id="ARBA00048679"/>
    </source>
</evidence>
<dbReference type="PROSITE" id="PS51519">
    <property type="entry name" value="RWP_RK"/>
    <property type="match status" value="1"/>
</dbReference>
<sequence length="560" mass="63054">MAPIWKLSSRVKAIENTRALVELDLNVLGGLDVSIEELIGADGVDSPDPAPQLLNVAMNDPVNASVNAPEQKSPRKIKELSYALVAPLFKKTRKEAAKELRVSQSTLAVWCRRNNIPRWPYRLVSSMETMLSNIQECGMDGFLKEKGFSFTVSEIEDKKRSFEANPSEPLDDSVLLLRSRMHRAADYKRKKVVKKRFVALKIQKSAAEFAQAALHEIEFLSELTKQDPENCKCIVHLLDHFRHAGPNGQHVCLVFEFLGDSLLRLVRYNRYKGIGLNRVRQICRDMLVGLDYLHRDLGIIHTDLKLENILLISTIDPSKDPVRAGFVPILEKPEGNPNGSIGGVSILEKKLKERAKRAMSRISKQRPSVAASNASSFRKERNLDGINLRCKIVDFGNACWAHKQFAEIIQTRQYRAPEVIIGLGYSFPADMWSFACIAYELATGDMLFTPKEGNGFSEDEDHLALMMELLGKMPKKIAINLTALSLRPCYSNLIREKRQLVWNLTLMSGTGNPDNGKFPTAATNSSEESRYWYERDKPSEDLPADTRTGTGSIAKMAEWY</sequence>
<evidence type="ECO:0000256" key="10">
    <source>
        <dbReference type="ARBA" id="ARBA00023242"/>
    </source>
</evidence>
<feature type="domain" description="RWP-RK" evidence="15">
    <location>
        <begin position="63"/>
        <end position="148"/>
    </location>
</feature>
<evidence type="ECO:0000256" key="3">
    <source>
        <dbReference type="ARBA" id="ARBA00022679"/>
    </source>
</evidence>
<dbReference type="EC" id="2.7.11.1" evidence="1"/>
<evidence type="ECO:0000256" key="2">
    <source>
        <dbReference type="ARBA" id="ARBA00022527"/>
    </source>
</evidence>
<evidence type="ECO:0000256" key="11">
    <source>
        <dbReference type="ARBA" id="ARBA00047899"/>
    </source>
</evidence>
<comment type="catalytic activity">
    <reaction evidence="11">
        <text>L-threonyl-[protein] + ATP = O-phospho-L-threonyl-[protein] + ADP + H(+)</text>
        <dbReference type="Rhea" id="RHEA:46608"/>
        <dbReference type="Rhea" id="RHEA-COMP:11060"/>
        <dbReference type="Rhea" id="RHEA-COMP:11605"/>
        <dbReference type="ChEBI" id="CHEBI:15378"/>
        <dbReference type="ChEBI" id="CHEBI:30013"/>
        <dbReference type="ChEBI" id="CHEBI:30616"/>
        <dbReference type="ChEBI" id="CHEBI:61977"/>
        <dbReference type="ChEBI" id="CHEBI:456216"/>
        <dbReference type="EC" id="2.7.11.1"/>
    </reaction>
</comment>
<dbReference type="EMBL" id="SWLB01000012">
    <property type="protein sequence ID" value="KAF3331428.1"/>
    <property type="molecule type" value="Genomic_DNA"/>
</dbReference>
<reference evidence="16" key="1">
    <citation type="submission" date="2020-01" db="EMBL/GenBank/DDBJ databases">
        <title>Genome sequence of Kobresia littledalei, the first chromosome-level genome in the family Cyperaceae.</title>
        <authorList>
            <person name="Qu G."/>
        </authorList>
    </citation>
    <scope>NUCLEOTIDE SEQUENCE</scope>
    <source>
        <strain evidence="16">C.B.Clarke</strain>
        <tissue evidence="16">Leaf</tissue>
    </source>
</reference>
<keyword evidence="3" id="KW-0808">Transferase</keyword>
<gene>
    <name evidence="16" type="ORF">FCM35_KLT02834</name>
</gene>
<feature type="region of interest" description="Disordered" evidence="13">
    <location>
        <begin position="513"/>
        <end position="550"/>
    </location>
</feature>
<dbReference type="OrthoDB" id="6270329at2759"/>
<keyword evidence="4" id="KW-0547">Nucleotide-binding</keyword>
<evidence type="ECO:0000259" key="14">
    <source>
        <dbReference type="PROSITE" id="PS50011"/>
    </source>
</evidence>
<dbReference type="PROSITE" id="PS50011">
    <property type="entry name" value="PROTEIN_KINASE_DOM"/>
    <property type="match status" value="1"/>
</dbReference>
<dbReference type="InterPro" id="IPR003035">
    <property type="entry name" value="RWP-RK_dom"/>
</dbReference>
<keyword evidence="8" id="KW-0238">DNA-binding</keyword>
<comment type="caution">
    <text evidence="16">The sequence shown here is derived from an EMBL/GenBank/DDBJ whole genome shotgun (WGS) entry which is preliminary data.</text>
</comment>
<dbReference type="InterPro" id="IPR000719">
    <property type="entry name" value="Prot_kinase_dom"/>
</dbReference>
<evidence type="ECO:0000256" key="8">
    <source>
        <dbReference type="ARBA" id="ARBA00023125"/>
    </source>
</evidence>
<dbReference type="InterPro" id="IPR011009">
    <property type="entry name" value="Kinase-like_dom_sf"/>
</dbReference>
<feature type="compositionally biased region" description="Basic and acidic residues" evidence="13">
    <location>
        <begin position="527"/>
        <end position="540"/>
    </location>
</feature>
<proteinExistence type="predicted"/>
<dbReference type="PANTHER" id="PTHR47634">
    <property type="entry name" value="PROTEIN KINASE DOMAIN-CONTAINING PROTEIN-RELATED"/>
    <property type="match status" value="1"/>
</dbReference>
<evidence type="ECO:0000313" key="17">
    <source>
        <dbReference type="Proteomes" id="UP000623129"/>
    </source>
</evidence>
<dbReference type="GO" id="GO:0003677">
    <property type="term" value="F:DNA binding"/>
    <property type="evidence" value="ECO:0007669"/>
    <property type="project" value="UniProtKB-KW"/>
</dbReference>
<dbReference type="PROSITE" id="PS00108">
    <property type="entry name" value="PROTEIN_KINASE_ST"/>
    <property type="match status" value="1"/>
</dbReference>
<dbReference type="SMART" id="SM00220">
    <property type="entry name" value="S_TKc"/>
    <property type="match status" value="1"/>
</dbReference>
<comment type="catalytic activity">
    <reaction evidence="12">
        <text>L-seryl-[protein] + ATP = O-phospho-L-seryl-[protein] + ADP + H(+)</text>
        <dbReference type="Rhea" id="RHEA:17989"/>
        <dbReference type="Rhea" id="RHEA-COMP:9863"/>
        <dbReference type="Rhea" id="RHEA-COMP:11604"/>
        <dbReference type="ChEBI" id="CHEBI:15378"/>
        <dbReference type="ChEBI" id="CHEBI:29999"/>
        <dbReference type="ChEBI" id="CHEBI:30616"/>
        <dbReference type="ChEBI" id="CHEBI:83421"/>
        <dbReference type="ChEBI" id="CHEBI:456216"/>
        <dbReference type="EC" id="2.7.11.1"/>
    </reaction>
</comment>
<dbReference type="GO" id="GO:0050684">
    <property type="term" value="P:regulation of mRNA processing"/>
    <property type="evidence" value="ECO:0007669"/>
    <property type="project" value="TreeGrafter"/>
</dbReference>
<keyword evidence="2" id="KW-0723">Serine/threonine-protein kinase</keyword>
<evidence type="ECO:0000256" key="7">
    <source>
        <dbReference type="ARBA" id="ARBA00023015"/>
    </source>
</evidence>
<dbReference type="GO" id="GO:0004674">
    <property type="term" value="F:protein serine/threonine kinase activity"/>
    <property type="evidence" value="ECO:0007669"/>
    <property type="project" value="UniProtKB-KW"/>
</dbReference>
<evidence type="ECO:0000256" key="9">
    <source>
        <dbReference type="ARBA" id="ARBA00023163"/>
    </source>
</evidence>
<dbReference type="SUPFAM" id="SSF56112">
    <property type="entry name" value="Protein kinase-like (PK-like)"/>
    <property type="match status" value="1"/>
</dbReference>
<dbReference type="PANTHER" id="PTHR47634:SF22">
    <property type="entry name" value="PROTEIN KINASE DOMAIN-CONTAINING PROTEIN"/>
    <property type="match status" value="1"/>
</dbReference>
<dbReference type="InterPro" id="IPR051334">
    <property type="entry name" value="SRPK"/>
</dbReference>
<evidence type="ECO:0000256" key="4">
    <source>
        <dbReference type="ARBA" id="ARBA00022741"/>
    </source>
</evidence>
<keyword evidence="17" id="KW-1185">Reference proteome</keyword>
<dbReference type="Pfam" id="PF02042">
    <property type="entry name" value="RWP-RK"/>
    <property type="match status" value="1"/>
</dbReference>
<evidence type="ECO:0000256" key="13">
    <source>
        <dbReference type="SAM" id="MobiDB-lite"/>
    </source>
</evidence>
<dbReference type="AlphaFoldDB" id="A0A833R0V1"/>
<dbReference type="InterPro" id="IPR008271">
    <property type="entry name" value="Ser/Thr_kinase_AS"/>
</dbReference>
<dbReference type="Proteomes" id="UP000623129">
    <property type="component" value="Unassembled WGS sequence"/>
</dbReference>
<keyword evidence="9" id="KW-0804">Transcription</keyword>
<feature type="domain" description="Protein kinase" evidence="14">
    <location>
        <begin position="175"/>
        <end position="560"/>
    </location>
</feature>